<dbReference type="Pfam" id="PF00440">
    <property type="entry name" value="TetR_N"/>
    <property type="match status" value="1"/>
</dbReference>
<dbReference type="GO" id="GO:0003700">
    <property type="term" value="F:DNA-binding transcription factor activity"/>
    <property type="evidence" value="ECO:0007669"/>
    <property type="project" value="TreeGrafter"/>
</dbReference>
<dbReference type="EMBL" id="BQKM01000002">
    <property type="protein sequence ID" value="GJN51374.1"/>
    <property type="molecule type" value="Genomic_DNA"/>
</dbReference>
<evidence type="ECO:0000259" key="3">
    <source>
        <dbReference type="PROSITE" id="PS50977"/>
    </source>
</evidence>
<dbReference type="PANTHER" id="PTHR30055">
    <property type="entry name" value="HTH-TYPE TRANSCRIPTIONAL REGULATOR RUTR"/>
    <property type="match status" value="1"/>
</dbReference>
<dbReference type="SUPFAM" id="SSF46689">
    <property type="entry name" value="Homeodomain-like"/>
    <property type="match status" value="1"/>
</dbReference>
<evidence type="ECO:0000256" key="1">
    <source>
        <dbReference type="ARBA" id="ARBA00023125"/>
    </source>
</evidence>
<evidence type="ECO:0000313" key="4">
    <source>
        <dbReference type="EMBL" id="BCG23330.1"/>
    </source>
</evidence>
<evidence type="ECO:0000313" key="7">
    <source>
        <dbReference type="Proteomes" id="UP001054892"/>
    </source>
</evidence>
<dbReference type="SUPFAM" id="SSF48498">
    <property type="entry name" value="Tetracyclin repressor-like, C-terminal domain"/>
    <property type="match status" value="1"/>
</dbReference>
<dbReference type="InterPro" id="IPR001647">
    <property type="entry name" value="HTH_TetR"/>
</dbReference>
<evidence type="ECO:0000313" key="6">
    <source>
        <dbReference type="Proteomes" id="UP000509383"/>
    </source>
</evidence>
<keyword evidence="1 2" id="KW-0238">DNA-binding</keyword>
<dbReference type="EMBL" id="AP023189">
    <property type="protein sequence ID" value="BCG23330.1"/>
    <property type="molecule type" value="Genomic_DNA"/>
</dbReference>
<protein>
    <submittedName>
        <fullName evidence="4">TetR family transcriptional regulator</fullName>
    </submittedName>
</protein>
<dbReference type="Proteomes" id="UP001054892">
    <property type="component" value="Unassembled WGS sequence"/>
</dbReference>
<feature type="DNA-binding region" description="H-T-H motif" evidence="2">
    <location>
        <begin position="37"/>
        <end position="56"/>
    </location>
</feature>
<dbReference type="Gene3D" id="1.10.357.10">
    <property type="entry name" value="Tetracycline Repressor, domain 2"/>
    <property type="match status" value="1"/>
</dbReference>
<dbReference type="GO" id="GO:0000976">
    <property type="term" value="F:transcription cis-regulatory region binding"/>
    <property type="evidence" value="ECO:0007669"/>
    <property type="project" value="TreeGrafter"/>
</dbReference>
<dbReference type="PROSITE" id="PS01081">
    <property type="entry name" value="HTH_TETR_1"/>
    <property type="match status" value="1"/>
</dbReference>
<dbReference type="AlphaFoldDB" id="A0A6J4E0W2"/>
<dbReference type="InterPro" id="IPR009057">
    <property type="entry name" value="Homeodomain-like_sf"/>
</dbReference>
<sequence length="211" mass="23073">MTTPRAPGRPAGEAQQRERLLDTACEAFAQQGIKASSLRGIAQSTGVTPAMVNYYFGNKQRLVDAVVEERFLPLVRNLAARLQKAGDEPLELVRLFVRGISETVAEQPWIPPLWVREILCEGGVLRELLPQRIAPLIPMLLAQRFAAAQARGALNPDLDPRLLVVSLIGLTMLPHAAAPLWRGIFANPEIGNDALVNHTLALLERGLEVSP</sequence>
<evidence type="ECO:0000256" key="2">
    <source>
        <dbReference type="PROSITE-ProRule" id="PRU00335"/>
    </source>
</evidence>
<name>A0A6J4E0W2_9PSED</name>
<dbReference type="InterPro" id="IPR036271">
    <property type="entry name" value="Tet_transcr_reg_TetR-rel_C_sf"/>
</dbReference>
<dbReference type="KEGG" id="ptw:TUM18999_15210"/>
<dbReference type="InterPro" id="IPR023772">
    <property type="entry name" value="DNA-bd_HTH_TetR-type_CS"/>
</dbReference>
<accession>A0A6J4E0W2</accession>
<evidence type="ECO:0000313" key="5">
    <source>
        <dbReference type="EMBL" id="GJN51374.1"/>
    </source>
</evidence>
<dbReference type="Proteomes" id="UP000509383">
    <property type="component" value="Chromosome"/>
</dbReference>
<proteinExistence type="predicted"/>
<dbReference type="RefSeq" id="WP_173176387.1">
    <property type="nucleotide sequence ID" value="NZ_AP023189.1"/>
</dbReference>
<gene>
    <name evidence="4" type="ORF">TUM18999_15210</name>
    <name evidence="5" type="ORF">TUM20286_11260</name>
</gene>
<feature type="domain" description="HTH tetR-type" evidence="3">
    <location>
        <begin position="14"/>
        <end position="74"/>
    </location>
</feature>
<organism evidence="4 6">
    <name type="scientific">Pseudomonas tohonis</name>
    <dbReference type="NCBI Taxonomy" id="2725477"/>
    <lineage>
        <taxon>Bacteria</taxon>
        <taxon>Pseudomonadati</taxon>
        <taxon>Pseudomonadota</taxon>
        <taxon>Gammaproteobacteria</taxon>
        <taxon>Pseudomonadales</taxon>
        <taxon>Pseudomonadaceae</taxon>
        <taxon>Pseudomonas</taxon>
    </lineage>
</organism>
<dbReference type="PROSITE" id="PS50977">
    <property type="entry name" value="HTH_TETR_2"/>
    <property type="match status" value="1"/>
</dbReference>
<dbReference type="InterPro" id="IPR050109">
    <property type="entry name" value="HTH-type_TetR-like_transc_reg"/>
</dbReference>
<dbReference type="PANTHER" id="PTHR30055:SF233">
    <property type="entry name" value="REGULATORY PROTEIN TETR"/>
    <property type="match status" value="1"/>
</dbReference>
<reference evidence="4 6" key="1">
    <citation type="submission" date="2020-05" db="EMBL/GenBank/DDBJ databases">
        <title>Characterization of novel class B3 metallo-beta-lactamase from novel Pseudomonas species.</title>
        <authorList>
            <person name="Yamada K."/>
            <person name="Aoki K."/>
            <person name="Ishii Y."/>
        </authorList>
    </citation>
    <scope>NUCLEOTIDE SEQUENCE [LARGE SCALE GENOMIC DNA]</scope>
    <source>
        <strain evidence="4 6">TUM18999</strain>
        <strain evidence="5 7">TUM20286</strain>
    </source>
</reference>
<dbReference type="PRINTS" id="PR00455">
    <property type="entry name" value="HTHTETR"/>
</dbReference>
<keyword evidence="7" id="KW-1185">Reference proteome</keyword>